<dbReference type="InterPro" id="IPR051043">
    <property type="entry name" value="Sulfatase_Mod_Factor_Kinase"/>
</dbReference>
<dbReference type="PANTHER" id="PTHR23150">
    <property type="entry name" value="SULFATASE MODIFYING FACTOR 1, 2"/>
    <property type="match status" value="1"/>
</dbReference>
<proteinExistence type="predicted"/>
<dbReference type="InterPro" id="IPR042095">
    <property type="entry name" value="SUMF_sf"/>
</dbReference>
<keyword evidence="3" id="KW-1185">Reference proteome</keyword>
<dbReference type="InterPro" id="IPR016187">
    <property type="entry name" value="CTDL_fold"/>
</dbReference>
<accession>A0ABT6DP18</accession>
<dbReference type="EMBL" id="JANRMI010000004">
    <property type="protein sequence ID" value="MDG0817669.1"/>
    <property type="molecule type" value="Genomic_DNA"/>
</dbReference>
<dbReference type="InterPro" id="IPR005532">
    <property type="entry name" value="SUMF_dom"/>
</dbReference>
<evidence type="ECO:0000313" key="2">
    <source>
        <dbReference type="EMBL" id="MDG0817669.1"/>
    </source>
</evidence>
<evidence type="ECO:0000313" key="3">
    <source>
        <dbReference type="Proteomes" id="UP001152321"/>
    </source>
</evidence>
<dbReference type="PANTHER" id="PTHR23150:SF19">
    <property type="entry name" value="FORMYLGLYCINE-GENERATING ENZYME"/>
    <property type="match status" value="1"/>
</dbReference>
<gene>
    <name evidence="2" type="ORF">NWE73_14910</name>
</gene>
<dbReference type="SUPFAM" id="SSF56436">
    <property type="entry name" value="C-type lectin-like"/>
    <property type="match status" value="1"/>
</dbReference>
<protein>
    <submittedName>
        <fullName evidence="2">Formylglycine-generating enzyme family protein</fullName>
    </submittedName>
</protein>
<name>A0ABT6DP18_9BACT</name>
<dbReference type="Proteomes" id="UP001152321">
    <property type="component" value="Unassembled WGS sequence"/>
</dbReference>
<dbReference type="RefSeq" id="WP_277579141.1">
    <property type="nucleotide sequence ID" value="NZ_JANRMI010000004.1"/>
</dbReference>
<sequence>MRFHPLAITTIIIFFSFVMYFSLGAVHATNSDETHTWNPKGAYCLTETPSLSLRRLAHETNDTGSSKVTSSQKVHDEMILIPAGEFWMGDSEGQFPDARPQVKVQLDSFWMDKYVVTNKDFSSFVAATGYITLAERPLSADDYPEVNPEDLQPASIVFTPPNHPVVLDNNMAWWKVVRGADWKHPTGPESSISGKENAPVVHIAYEDAEAYARWKGKRLPTEAEWEYAARGGLDRKTYVWGNEIHPNGKFMANTWQGEFPVRNSGEDGFTGIAPVGSFPANGYGLYDMSGNVWQWVSDWYRPDYFKTLSAQGLAKNPQGPTDSFDPQEPGIKKRVHKGGSFLCTDQYCARFRPGSRGKGDILSGTNHLGFRLVQSAKVPIHH</sequence>
<feature type="domain" description="Sulfatase-modifying factor enzyme-like" evidence="1">
    <location>
        <begin position="76"/>
        <end position="373"/>
    </location>
</feature>
<reference evidence="2" key="1">
    <citation type="submission" date="2022-08" db="EMBL/GenBank/DDBJ databases">
        <title>Novel Bdellovibrio Species Isolated from Svalbard: Designation Bdellovibrio svalbardensis.</title>
        <authorList>
            <person name="Mitchell R.J."/>
            <person name="Choi S.Y."/>
        </authorList>
    </citation>
    <scope>NUCLEOTIDE SEQUENCE</scope>
    <source>
        <strain evidence="2">PAP01</strain>
    </source>
</reference>
<comment type="caution">
    <text evidence="2">The sequence shown here is derived from an EMBL/GenBank/DDBJ whole genome shotgun (WGS) entry which is preliminary data.</text>
</comment>
<dbReference type="Pfam" id="PF03781">
    <property type="entry name" value="FGE-sulfatase"/>
    <property type="match status" value="1"/>
</dbReference>
<evidence type="ECO:0000259" key="1">
    <source>
        <dbReference type="Pfam" id="PF03781"/>
    </source>
</evidence>
<organism evidence="2 3">
    <name type="scientific">Bdellovibrio svalbardensis</name>
    <dbReference type="NCBI Taxonomy" id="2972972"/>
    <lineage>
        <taxon>Bacteria</taxon>
        <taxon>Pseudomonadati</taxon>
        <taxon>Bdellovibrionota</taxon>
        <taxon>Bdellovibrionia</taxon>
        <taxon>Bdellovibrionales</taxon>
        <taxon>Pseudobdellovibrionaceae</taxon>
        <taxon>Bdellovibrio</taxon>
    </lineage>
</organism>
<dbReference type="Gene3D" id="3.90.1580.10">
    <property type="entry name" value="paralog of FGE (formylglycine-generating enzyme)"/>
    <property type="match status" value="1"/>
</dbReference>